<protein>
    <submittedName>
        <fullName evidence="2">Heme-binding protein</fullName>
    </submittedName>
</protein>
<dbReference type="Proteomes" id="UP000825591">
    <property type="component" value="Chromosome"/>
</dbReference>
<dbReference type="InterPro" id="IPR005624">
    <property type="entry name" value="PduO/GlcC-like"/>
</dbReference>
<dbReference type="PANTHER" id="PTHR34309:SF1">
    <property type="entry name" value="PROTEIN GLCG"/>
    <property type="match status" value="1"/>
</dbReference>
<reference evidence="2 3" key="1">
    <citation type="submission" date="2021-08" db="EMBL/GenBank/DDBJ databases">
        <title>Bactericidal Effect of Pseudomonas oryziphila sp. nov., a novel Pseudomonas Species Against Xanthomonas oryzae Reduces Disease Severity of Bacterial Leaf Streak of Rice.</title>
        <authorList>
            <person name="Yang R."/>
            <person name="Li S."/>
            <person name="Li Y."/>
            <person name="Yan Y."/>
            <person name="Fang Y."/>
            <person name="Zou L."/>
            <person name="Chen G."/>
        </authorList>
    </citation>
    <scope>NUCLEOTIDE SEQUENCE [LARGE SCALE GENOMIC DNA]</scope>
    <source>
        <strain evidence="2 3">DSM 17497</strain>
    </source>
</reference>
<dbReference type="RefSeq" id="WP_081791553.1">
    <property type="nucleotide sequence ID" value="NZ_CP081966.1"/>
</dbReference>
<dbReference type="SUPFAM" id="SSF143744">
    <property type="entry name" value="GlcG-like"/>
    <property type="match status" value="1"/>
</dbReference>
<organism evidence="2 3">
    <name type="scientific">Pseudomonas mosselii</name>
    <dbReference type="NCBI Taxonomy" id="78327"/>
    <lineage>
        <taxon>Bacteria</taxon>
        <taxon>Pseudomonadati</taxon>
        <taxon>Pseudomonadota</taxon>
        <taxon>Gammaproteobacteria</taxon>
        <taxon>Pseudomonadales</taxon>
        <taxon>Pseudomonadaceae</taxon>
        <taxon>Pseudomonas</taxon>
    </lineage>
</organism>
<dbReference type="EMBL" id="CP081966">
    <property type="protein sequence ID" value="QZP26308.1"/>
    <property type="molecule type" value="Genomic_DNA"/>
</dbReference>
<keyword evidence="1" id="KW-0732">Signal</keyword>
<gene>
    <name evidence="2" type="ORF">K5H97_26580</name>
</gene>
<dbReference type="PANTHER" id="PTHR34309">
    <property type="entry name" value="SLR1406 PROTEIN"/>
    <property type="match status" value="1"/>
</dbReference>
<dbReference type="InterPro" id="IPR052517">
    <property type="entry name" value="GlcG_carb_metab_protein"/>
</dbReference>
<dbReference type="Pfam" id="PF03928">
    <property type="entry name" value="HbpS-like"/>
    <property type="match status" value="1"/>
</dbReference>
<feature type="chain" id="PRO_5046091871" evidence="1">
    <location>
        <begin position="27"/>
        <end position="165"/>
    </location>
</feature>
<proteinExistence type="predicted"/>
<dbReference type="Gene3D" id="3.30.450.150">
    <property type="entry name" value="Haem-degrading domain"/>
    <property type="match status" value="1"/>
</dbReference>
<dbReference type="InterPro" id="IPR038084">
    <property type="entry name" value="PduO/GlcC-like_sf"/>
</dbReference>
<keyword evidence="3" id="KW-1185">Reference proteome</keyword>
<evidence type="ECO:0000256" key="1">
    <source>
        <dbReference type="SAM" id="SignalP"/>
    </source>
</evidence>
<accession>A0ABX9B0Z2</accession>
<sequence>MSIKYLLTTLLIGTSVFLQPTVAATADNVHTPPTTQQITTERARSMADAAERAARAQGFAIVISIVDNHGNLKYFHRMDGTSSGSIQVAQLKAETSARFPLSTRSLGERSTALPANPYASLPGFTLLEGGLPIMDANGRHIGGIGISGATPELDAQFARTALEEG</sequence>
<name>A0ABX9B0Z2_9PSED</name>
<evidence type="ECO:0000313" key="3">
    <source>
        <dbReference type="Proteomes" id="UP000825591"/>
    </source>
</evidence>
<feature type="signal peptide" evidence="1">
    <location>
        <begin position="1"/>
        <end position="26"/>
    </location>
</feature>
<evidence type="ECO:0000313" key="2">
    <source>
        <dbReference type="EMBL" id="QZP26308.1"/>
    </source>
</evidence>